<sequence>MLDQVLLAASEAEASHGGVHPAVIGIGAFIILMSLLGITYLFSGLRQQPSEGRRTVAELERTHREHQRRRR</sequence>
<keyword evidence="2" id="KW-1133">Transmembrane helix</keyword>
<name>A0A839R157_9MICO</name>
<reference evidence="3 4" key="1">
    <citation type="submission" date="2020-08" db="EMBL/GenBank/DDBJ databases">
        <title>Sequencing the genomes of 1000 actinobacteria strains.</title>
        <authorList>
            <person name="Klenk H.-P."/>
        </authorList>
    </citation>
    <scope>NUCLEOTIDE SEQUENCE [LARGE SCALE GENOMIC DNA]</scope>
    <source>
        <strain evidence="3 4">DSM 23040</strain>
    </source>
</reference>
<comment type="caution">
    <text evidence="3">The sequence shown here is derived from an EMBL/GenBank/DDBJ whole genome shotgun (WGS) entry which is preliminary data.</text>
</comment>
<keyword evidence="2" id="KW-0812">Transmembrane</keyword>
<gene>
    <name evidence="3" type="ORF">FHX50_000444</name>
</gene>
<keyword evidence="4" id="KW-1185">Reference proteome</keyword>
<evidence type="ECO:0000256" key="1">
    <source>
        <dbReference type="SAM" id="MobiDB-lite"/>
    </source>
</evidence>
<accession>A0A839R157</accession>
<feature type="region of interest" description="Disordered" evidence="1">
    <location>
        <begin position="48"/>
        <end position="71"/>
    </location>
</feature>
<feature type="transmembrane region" description="Helical" evidence="2">
    <location>
        <begin position="20"/>
        <end position="43"/>
    </location>
</feature>
<keyword evidence="2" id="KW-0472">Membrane</keyword>
<dbReference type="AlphaFoldDB" id="A0A839R157"/>
<evidence type="ECO:0000313" key="4">
    <source>
        <dbReference type="Proteomes" id="UP000568050"/>
    </source>
</evidence>
<evidence type="ECO:0000313" key="3">
    <source>
        <dbReference type="EMBL" id="MBB3022196.1"/>
    </source>
</evidence>
<dbReference type="Proteomes" id="UP000568050">
    <property type="component" value="Unassembled WGS sequence"/>
</dbReference>
<organism evidence="3 4">
    <name type="scientific">Helcobacillus massiliensis</name>
    <dbReference type="NCBI Taxonomy" id="521392"/>
    <lineage>
        <taxon>Bacteria</taxon>
        <taxon>Bacillati</taxon>
        <taxon>Actinomycetota</taxon>
        <taxon>Actinomycetes</taxon>
        <taxon>Micrococcales</taxon>
        <taxon>Dermabacteraceae</taxon>
        <taxon>Helcobacillus</taxon>
    </lineage>
</organism>
<dbReference type="RefSeq" id="WP_183374061.1">
    <property type="nucleotide sequence ID" value="NZ_CBCSFZ010000008.1"/>
</dbReference>
<dbReference type="EMBL" id="JACHWP010000001">
    <property type="protein sequence ID" value="MBB3022196.1"/>
    <property type="molecule type" value="Genomic_DNA"/>
</dbReference>
<proteinExistence type="predicted"/>
<evidence type="ECO:0000256" key="2">
    <source>
        <dbReference type="SAM" id="Phobius"/>
    </source>
</evidence>
<protein>
    <submittedName>
        <fullName evidence="3">Uncharacterized protein</fullName>
    </submittedName>
</protein>
<feature type="compositionally biased region" description="Basic and acidic residues" evidence="1">
    <location>
        <begin position="51"/>
        <end position="63"/>
    </location>
</feature>